<keyword evidence="2" id="KW-1185">Reference proteome</keyword>
<name>A0A2C5YTF4_9HYPO</name>
<dbReference type="Gene3D" id="2.130.10.10">
    <property type="entry name" value="YVTN repeat-like/Quinoprotein amine dehydrogenase"/>
    <property type="match status" value="1"/>
</dbReference>
<sequence length="388" mass="43789">MDFINGLGHQGDRILGLCEWLCVKNGATYVFVLVATKDGRLIVISTTPTKAHGPSKRLRYYTQYKRTYKRPVYSVVADEQGILYCVDKTIRWDVLDVKDRKLKLKSEHELDSPATMLRVSGGLVYALTTRHSVQVIDYRSKRSSGMAVAYSDRVSRSTIHMIEAGSGSDASPVILLSDQDGGIAGIRIPWRQQQRKEFDFIFKTTLPASVRRFVKARSRPLWLAAGSGNSRPCADHDDGVEVLGVSLDGCMRHFTLLHLDLWRFLCLVQIVVRKCNLSAGSTIAGGERVAEAEEAITMDIRAELESRQRSKLMHIDGDVLERCIRPRCLGDIFWNGGLFALFCGYLDDLEGGRYTRRLRDAQMTDQERRQQYIEVGYDILGRVLHAVL</sequence>
<dbReference type="OrthoDB" id="20774at2759"/>
<evidence type="ECO:0008006" key="3">
    <source>
        <dbReference type="Google" id="ProtNLM"/>
    </source>
</evidence>
<evidence type="ECO:0000313" key="1">
    <source>
        <dbReference type="EMBL" id="PHH71026.1"/>
    </source>
</evidence>
<comment type="caution">
    <text evidence="1">The sequence shown here is derived from an EMBL/GenBank/DDBJ whole genome shotgun (WGS) entry which is preliminary data.</text>
</comment>
<dbReference type="Proteomes" id="UP000226431">
    <property type="component" value="Unassembled WGS sequence"/>
</dbReference>
<dbReference type="InterPro" id="IPR015943">
    <property type="entry name" value="WD40/YVTN_repeat-like_dom_sf"/>
</dbReference>
<proteinExistence type="predicted"/>
<dbReference type="EMBL" id="NJES01000558">
    <property type="protein sequence ID" value="PHH71026.1"/>
    <property type="molecule type" value="Genomic_DNA"/>
</dbReference>
<protein>
    <recommendedName>
        <fullName evidence="3">Cleavage/polyadenylation specificity factor A subunit C-terminal domain-containing protein</fullName>
    </recommendedName>
</protein>
<organism evidence="1 2">
    <name type="scientific">Ophiocordyceps camponoti-rufipedis</name>
    <dbReference type="NCBI Taxonomy" id="2004952"/>
    <lineage>
        <taxon>Eukaryota</taxon>
        <taxon>Fungi</taxon>
        <taxon>Dikarya</taxon>
        <taxon>Ascomycota</taxon>
        <taxon>Pezizomycotina</taxon>
        <taxon>Sordariomycetes</taxon>
        <taxon>Hypocreomycetidae</taxon>
        <taxon>Hypocreales</taxon>
        <taxon>Ophiocordycipitaceae</taxon>
        <taxon>Ophiocordyceps</taxon>
    </lineage>
</organism>
<gene>
    <name evidence="1" type="ORF">CDD80_5567</name>
</gene>
<dbReference type="STRING" id="2004952.A0A2C5YTF4"/>
<reference evidence="1 2" key="1">
    <citation type="submission" date="2017-06" db="EMBL/GenBank/DDBJ databases">
        <title>Ant-infecting Ophiocordyceps genomes reveal a high diversity of potential behavioral manipulation genes and a possible major role for enterotoxins.</title>
        <authorList>
            <person name="De Bekker C."/>
            <person name="Evans H.C."/>
            <person name="Brachmann A."/>
            <person name="Hughes D.P."/>
        </authorList>
    </citation>
    <scope>NUCLEOTIDE SEQUENCE [LARGE SCALE GENOMIC DNA]</scope>
    <source>
        <strain evidence="1 2">Map16</strain>
    </source>
</reference>
<dbReference type="AlphaFoldDB" id="A0A2C5YTF4"/>
<accession>A0A2C5YTF4</accession>
<evidence type="ECO:0000313" key="2">
    <source>
        <dbReference type="Proteomes" id="UP000226431"/>
    </source>
</evidence>